<dbReference type="InterPro" id="IPR027417">
    <property type="entry name" value="P-loop_NTPase"/>
</dbReference>
<evidence type="ECO:0000259" key="2">
    <source>
        <dbReference type="PROSITE" id="PS51724"/>
    </source>
</evidence>
<dbReference type="PROSITE" id="PS51724">
    <property type="entry name" value="SPOR"/>
    <property type="match status" value="1"/>
</dbReference>
<dbReference type="Gene3D" id="3.40.50.300">
    <property type="entry name" value="P-loop containing nucleotide triphosphate hydrolases"/>
    <property type="match status" value="1"/>
</dbReference>
<dbReference type="SUPFAM" id="SSF52540">
    <property type="entry name" value="P-loop containing nucleoside triphosphate hydrolases"/>
    <property type="match status" value="1"/>
</dbReference>
<feature type="compositionally biased region" description="Basic and acidic residues" evidence="1">
    <location>
        <begin position="521"/>
        <end position="533"/>
    </location>
</feature>
<dbReference type="OrthoDB" id="5429387at2"/>
<dbReference type="InterPro" id="IPR052026">
    <property type="entry name" value="ExeA_AAA_ATPase_DNA-bind"/>
</dbReference>
<feature type="domain" description="SPOR" evidence="2">
    <location>
        <begin position="647"/>
        <end position="731"/>
    </location>
</feature>
<dbReference type="Pfam" id="PF13401">
    <property type="entry name" value="AAA_22"/>
    <property type="match status" value="1"/>
</dbReference>
<keyword evidence="4" id="KW-1185">Reference proteome</keyword>
<dbReference type="GO" id="GO:0042834">
    <property type="term" value="F:peptidoglycan binding"/>
    <property type="evidence" value="ECO:0007669"/>
    <property type="project" value="InterPro"/>
</dbReference>
<gene>
    <name evidence="3" type="ORF">SAMN02745124_01139</name>
</gene>
<evidence type="ECO:0000313" key="3">
    <source>
        <dbReference type="EMBL" id="SHH62029.1"/>
    </source>
</evidence>
<protein>
    <submittedName>
        <fullName evidence="3">Type II secretory pathway, component ExeA (Predicted ATPase)</fullName>
    </submittedName>
</protein>
<reference evidence="3 4" key="1">
    <citation type="submission" date="2016-11" db="EMBL/GenBank/DDBJ databases">
        <authorList>
            <person name="Jaros S."/>
            <person name="Januszkiewicz K."/>
            <person name="Wedrychowicz H."/>
        </authorList>
    </citation>
    <scope>NUCLEOTIDE SEQUENCE [LARGE SCALE GENOMIC DNA]</scope>
    <source>
        <strain evidence="3 4">DSM 9705</strain>
    </source>
</reference>
<dbReference type="InterPro" id="IPR036680">
    <property type="entry name" value="SPOR-like_sf"/>
</dbReference>
<feature type="region of interest" description="Disordered" evidence="1">
    <location>
        <begin position="509"/>
        <end position="550"/>
    </location>
</feature>
<name>A0A1M5UGC5_9BACT</name>
<dbReference type="PANTHER" id="PTHR35894:SF1">
    <property type="entry name" value="PHOSPHORIBULOKINASE _ URIDINE KINASE FAMILY"/>
    <property type="match status" value="1"/>
</dbReference>
<sequence>MPDHQAPFTRQPFQNTVDTTFFFSGGGRREVVDEIKSALLGGISLITLVGPDGSGKTMICRMVEKELPAGLISVFLPRAVESFSDMVDIVGREVIGDTEPLDDRSTGEMLQAIGDSLRTRGQRLVIVFEEAEKIYLATLERIRRMLDRVNGDGLLLHLLLSGRPALSESLEQLGIVAFQEVDERNLLLDDLDREATQAYLDQSLRIATDDKSRVIPADIGAGIHAASLGNFRIINQLANEYLQSEQQQEPFLVLLDTMHAANARRAGGRERRSRAVHGMPKVDLDFLTLPKIEGKWLWTGGALAAVLVAVLFLVVRSPEDVEPQPDQSDVPIIELRAVEPLADESAVVPVEPAVDEEKGVPYGADDVVVSPAADTPQSEDEMTAARRDIPPISVDEPPVDSPLALAPPAGVDDGEKDATMAAKPTGRLPDGGNRTAVSRPVAAEDQPDATERPAITGGQKTEEQVATVTKPPSPEPEPVAETVAERPTLVATSVKKVLAPVQTGADEELPQKTVVAAPADSSRDMMAEAKDDDPVTAVEQVPGRTPTEKKAVIQPPPVTIFDEAKKEATAAATVKTELPPERRSIPVFVPEAEPAANDTVPVVDNERLTPETQTVPAVETASPGPATPTRDSLYKERLAAGARWLVGGGSGRFTVQLMVLTSEQAEENLQQMLEDKEYRSVADNLFVLRRLGDPPTVMLYFGEYRTFAAAQQARNTLPVFLRKHDPYPIAVNAAVEKTRMLP</sequence>
<dbReference type="RefSeq" id="WP_073374118.1">
    <property type="nucleotide sequence ID" value="NZ_FQXS01000005.1"/>
</dbReference>
<dbReference type="EMBL" id="FQXS01000005">
    <property type="protein sequence ID" value="SHH62029.1"/>
    <property type="molecule type" value="Genomic_DNA"/>
</dbReference>
<accession>A0A1M5UGC5</accession>
<dbReference type="Proteomes" id="UP000184139">
    <property type="component" value="Unassembled WGS sequence"/>
</dbReference>
<dbReference type="InterPro" id="IPR049945">
    <property type="entry name" value="AAA_22"/>
</dbReference>
<proteinExistence type="predicted"/>
<feature type="region of interest" description="Disordered" evidence="1">
    <location>
        <begin position="356"/>
        <end position="486"/>
    </location>
</feature>
<dbReference type="Gene3D" id="3.30.70.1070">
    <property type="entry name" value="Sporulation related repeat"/>
    <property type="match status" value="1"/>
</dbReference>
<dbReference type="Pfam" id="PF05036">
    <property type="entry name" value="SPOR"/>
    <property type="match status" value="1"/>
</dbReference>
<dbReference type="STRING" id="1121409.SAMN02745124_01139"/>
<dbReference type="PANTHER" id="PTHR35894">
    <property type="entry name" value="GENERAL SECRETION PATHWAY PROTEIN A-RELATED"/>
    <property type="match status" value="1"/>
</dbReference>
<organism evidence="3 4">
    <name type="scientific">Desulfofustis glycolicus DSM 9705</name>
    <dbReference type="NCBI Taxonomy" id="1121409"/>
    <lineage>
        <taxon>Bacteria</taxon>
        <taxon>Pseudomonadati</taxon>
        <taxon>Thermodesulfobacteriota</taxon>
        <taxon>Desulfobulbia</taxon>
        <taxon>Desulfobulbales</taxon>
        <taxon>Desulfocapsaceae</taxon>
        <taxon>Desulfofustis</taxon>
    </lineage>
</organism>
<evidence type="ECO:0000313" key="4">
    <source>
        <dbReference type="Proteomes" id="UP000184139"/>
    </source>
</evidence>
<dbReference type="AlphaFoldDB" id="A0A1M5UGC5"/>
<evidence type="ECO:0000256" key="1">
    <source>
        <dbReference type="SAM" id="MobiDB-lite"/>
    </source>
</evidence>
<dbReference type="GO" id="GO:0016887">
    <property type="term" value="F:ATP hydrolysis activity"/>
    <property type="evidence" value="ECO:0007669"/>
    <property type="project" value="InterPro"/>
</dbReference>
<dbReference type="InterPro" id="IPR007730">
    <property type="entry name" value="SPOR-like_dom"/>
</dbReference>